<keyword evidence="5" id="KW-0288">FMN</keyword>
<evidence type="ECO:0000256" key="8">
    <source>
        <dbReference type="ARBA" id="ARBA00023004"/>
    </source>
</evidence>
<evidence type="ECO:0000256" key="1">
    <source>
        <dbReference type="ARBA" id="ARBA00001917"/>
    </source>
</evidence>
<dbReference type="RefSeq" id="WP_344136746.1">
    <property type="nucleotide sequence ID" value="NZ_BAAARA010000021.1"/>
</dbReference>
<evidence type="ECO:0000259" key="10">
    <source>
        <dbReference type="Pfam" id="PF00724"/>
    </source>
</evidence>
<comment type="similarity">
    <text evidence="3">In the N-terminal section; belongs to the NADH:flavin oxidoreductase/NADH oxidase family.</text>
</comment>
<dbReference type="PRINTS" id="PR00419">
    <property type="entry name" value="ADXRDTASE"/>
</dbReference>
<keyword evidence="9" id="KW-0411">Iron-sulfur</keyword>
<evidence type="ECO:0000256" key="5">
    <source>
        <dbReference type="ARBA" id="ARBA00022643"/>
    </source>
</evidence>
<dbReference type="NCBIfam" id="TIGR03996">
    <property type="entry name" value="mycofact_OYE_1"/>
    <property type="match status" value="1"/>
</dbReference>
<evidence type="ECO:0000256" key="2">
    <source>
        <dbReference type="ARBA" id="ARBA00001966"/>
    </source>
</evidence>
<dbReference type="InterPro" id="IPR023967">
    <property type="entry name" value="CHP03996_oxidoreductase"/>
</dbReference>
<dbReference type="SUPFAM" id="SSF51905">
    <property type="entry name" value="FAD/NAD(P)-binding domain"/>
    <property type="match status" value="1"/>
</dbReference>
<dbReference type="SUPFAM" id="SSF51971">
    <property type="entry name" value="Nucleotide-binding domain"/>
    <property type="match status" value="1"/>
</dbReference>
<evidence type="ECO:0000256" key="3">
    <source>
        <dbReference type="ARBA" id="ARBA00011048"/>
    </source>
</evidence>
<dbReference type="InterPro" id="IPR013785">
    <property type="entry name" value="Aldolase_TIM"/>
</dbReference>
<protein>
    <submittedName>
        <fullName evidence="11">FAD-dependent oxidoreductase</fullName>
    </submittedName>
</protein>
<keyword evidence="12" id="KW-1185">Reference proteome</keyword>
<keyword evidence="8" id="KW-0408">Iron</keyword>
<evidence type="ECO:0000313" key="12">
    <source>
        <dbReference type="Proteomes" id="UP001501218"/>
    </source>
</evidence>
<dbReference type="PANTHER" id="PTHR42917">
    <property type="entry name" value="2,4-DIENOYL-COA REDUCTASE"/>
    <property type="match status" value="1"/>
</dbReference>
<comment type="cofactor">
    <cofactor evidence="2">
        <name>[4Fe-4S] cluster</name>
        <dbReference type="ChEBI" id="CHEBI:49883"/>
    </cofactor>
</comment>
<evidence type="ECO:0000256" key="6">
    <source>
        <dbReference type="ARBA" id="ARBA00022723"/>
    </source>
</evidence>
<dbReference type="InterPro" id="IPR001155">
    <property type="entry name" value="OxRdtase_FMN_N"/>
</dbReference>
<keyword evidence="4" id="KW-0285">Flavoprotein</keyword>
<sequence length="639" mass="67396">MALTEGIGIGTSRAPSRVLFGPHETNLARERDISDRHVAYYAARAAGGAGVLVTETASVHDSDRPYERAPLARDCGPGWAAVAEACRPHGTVVLAGLGHSGSQGSSAFSQRALWAPSRVPDVASRELPMEMDQRHVDALVAGFGAGAEAAMRSGLHGVEVQAGQFSLVRQFLSGLTNQRGDEYGSDRTRLLREVLAAVREAAGTGIVGLRLSCDELAPWAGITPEAAPEIVEAAVEWIDYLVVVRGSAMGASATHPDLHTEPGFNIDLCRDVRAAVAGRVPVVLQGSVVDPDQAQRVLDDGAADLVEMTRAQIAEPDLVALLRAGERERIRPCVLCNQKCRVRDNRNPLVSCVANPVAGHETEEPPMIGLPDSRSPAEADPVLVVGGGPAGMEAARVLASQGRPVELVERADRLGGMASRAAEVGGRGRLRELVDWQSAELRRLGVRVRLGVEAGENDLTDREVLVATGSAPGPRSYEIRGGTVLDVTELLDGAETADPVLVFDPVGDAVGVGIAELLAGRGSATAIVTQDQVVGTQLAITGDLADANARLQRAGVALQKRSLLREVHADHVVLEDVFTAERREVPAATVVHCGHRLPDTSLPAERRAGDNVAPRTVHEAILEGRRAAQRMSVPVGGPR</sequence>
<comment type="cofactor">
    <cofactor evidence="1">
        <name>FMN</name>
        <dbReference type="ChEBI" id="CHEBI:58210"/>
    </cofactor>
</comment>
<dbReference type="Gene3D" id="3.40.50.720">
    <property type="entry name" value="NAD(P)-binding Rossmann-like Domain"/>
    <property type="match status" value="1"/>
</dbReference>
<dbReference type="Gene3D" id="3.50.50.60">
    <property type="entry name" value="FAD/NAD(P)-binding domain"/>
    <property type="match status" value="1"/>
</dbReference>
<dbReference type="Pfam" id="PF12831">
    <property type="entry name" value="FAD_oxidored"/>
    <property type="match status" value="1"/>
</dbReference>
<dbReference type="InterPro" id="IPR036188">
    <property type="entry name" value="FAD/NAD-bd_sf"/>
</dbReference>
<dbReference type="Gene3D" id="3.20.20.70">
    <property type="entry name" value="Aldolase class I"/>
    <property type="match status" value="1"/>
</dbReference>
<keyword evidence="7" id="KW-0560">Oxidoreductase</keyword>
<dbReference type="EMBL" id="BAAARA010000021">
    <property type="protein sequence ID" value="GAA2359585.1"/>
    <property type="molecule type" value="Genomic_DNA"/>
</dbReference>
<dbReference type="Proteomes" id="UP001501218">
    <property type="component" value="Unassembled WGS sequence"/>
</dbReference>
<evidence type="ECO:0000256" key="7">
    <source>
        <dbReference type="ARBA" id="ARBA00023002"/>
    </source>
</evidence>
<comment type="caution">
    <text evidence="11">The sequence shown here is derived from an EMBL/GenBank/DDBJ whole genome shotgun (WGS) entry which is preliminary data.</text>
</comment>
<feature type="domain" description="NADH:flavin oxidoreductase/NADH oxidase N-terminal" evidence="10">
    <location>
        <begin position="7"/>
        <end position="323"/>
    </location>
</feature>
<evidence type="ECO:0000256" key="9">
    <source>
        <dbReference type="ARBA" id="ARBA00023014"/>
    </source>
</evidence>
<organism evidence="11 12">
    <name type="scientific">Saccharopolyspora halophila</name>
    <dbReference type="NCBI Taxonomy" id="405551"/>
    <lineage>
        <taxon>Bacteria</taxon>
        <taxon>Bacillati</taxon>
        <taxon>Actinomycetota</taxon>
        <taxon>Actinomycetes</taxon>
        <taxon>Pseudonocardiales</taxon>
        <taxon>Pseudonocardiaceae</taxon>
        <taxon>Saccharopolyspora</taxon>
    </lineage>
</organism>
<keyword evidence="6" id="KW-0479">Metal-binding</keyword>
<gene>
    <name evidence="11" type="ORF">GCM10009854_42990</name>
</gene>
<dbReference type="InterPro" id="IPR051793">
    <property type="entry name" value="NADH:flavin_oxidoreductase"/>
</dbReference>
<evidence type="ECO:0000313" key="11">
    <source>
        <dbReference type="EMBL" id="GAA2359585.1"/>
    </source>
</evidence>
<evidence type="ECO:0000256" key="4">
    <source>
        <dbReference type="ARBA" id="ARBA00022630"/>
    </source>
</evidence>
<name>A0ABN3GS53_9PSEU</name>
<dbReference type="PANTHER" id="PTHR42917:SF2">
    <property type="entry name" value="2,4-DIENOYL-COA REDUCTASE [(2E)-ENOYL-COA-PRODUCING]"/>
    <property type="match status" value="1"/>
</dbReference>
<dbReference type="SUPFAM" id="SSF51395">
    <property type="entry name" value="FMN-linked oxidoreductases"/>
    <property type="match status" value="1"/>
</dbReference>
<dbReference type="Pfam" id="PF00724">
    <property type="entry name" value="Oxidored_FMN"/>
    <property type="match status" value="1"/>
</dbReference>
<accession>A0ABN3GS53</accession>
<reference evidence="11 12" key="1">
    <citation type="journal article" date="2019" name="Int. J. Syst. Evol. Microbiol.">
        <title>The Global Catalogue of Microorganisms (GCM) 10K type strain sequencing project: providing services to taxonomists for standard genome sequencing and annotation.</title>
        <authorList>
            <consortium name="The Broad Institute Genomics Platform"/>
            <consortium name="The Broad Institute Genome Sequencing Center for Infectious Disease"/>
            <person name="Wu L."/>
            <person name="Ma J."/>
        </authorList>
    </citation>
    <scope>NUCLEOTIDE SEQUENCE [LARGE SCALE GENOMIC DNA]</scope>
    <source>
        <strain evidence="11 12">JCM 16221</strain>
    </source>
</reference>
<proteinExistence type="inferred from homology"/>